<organism evidence="1 2">
    <name type="scientific">Rhizoctonia solani</name>
    <dbReference type="NCBI Taxonomy" id="456999"/>
    <lineage>
        <taxon>Eukaryota</taxon>
        <taxon>Fungi</taxon>
        <taxon>Dikarya</taxon>
        <taxon>Basidiomycota</taxon>
        <taxon>Agaricomycotina</taxon>
        <taxon>Agaricomycetes</taxon>
        <taxon>Cantharellales</taxon>
        <taxon>Ceratobasidiaceae</taxon>
        <taxon>Rhizoctonia</taxon>
    </lineage>
</organism>
<proteinExistence type="predicted"/>
<protein>
    <submittedName>
        <fullName evidence="1">Uncharacterized protein</fullName>
    </submittedName>
</protein>
<dbReference type="Proteomes" id="UP000663850">
    <property type="component" value="Unassembled WGS sequence"/>
</dbReference>
<name>A0A8H3GYE9_9AGAM</name>
<evidence type="ECO:0000313" key="2">
    <source>
        <dbReference type="Proteomes" id="UP000663850"/>
    </source>
</evidence>
<accession>A0A8H3GYE9</accession>
<dbReference type="EMBL" id="CAJMWZ010003844">
    <property type="protein sequence ID" value="CAE6480073.1"/>
    <property type="molecule type" value="Genomic_DNA"/>
</dbReference>
<dbReference type="AlphaFoldDB" id="A0A8H3GYE9"/>
<gene>
    <name evidence="1" type="ORF">RDB_LOCUS73942</name>
</gene>
<reference evidence="1" key="1">
    <citation type="submission" date="2021-01" db="EMBL/GenBank/DDBJ databases">
        <authorList>
            <person name="Kaushik A."/>
        </authorList>
    </citation>
    <scope>NUCLEOTIDE SEQUENCE</scope>
    <source>
        <strain evidence="1">Type strain: AG8-Rh-89/</strain>
    </source>
</reference>
<evidence type="ECO:0000313" key="1">
    <source>
        <dbReference type="EMBL" id="CAE6480073.1"/>
    </source>
</evidence>
<comment type="caution">
    <text evidence="1">The sequence shown here is derived from an EMBL/GenBank/DDBJ whole genome shotgun (WGS) entry which is preliminary data.</text>
</comment>
<feature type="non-terminal residue" evidence="1">
    <location>
        <position position="1"/>
    </location>
</feature>
<sequence length="70" mass="8018">YKLSCRPFDSACLDAEQDQLAGEYGPRDNREIWSILLVLSRIHGVARDLLEFDAKGPKDLFAGAFQFWTR</sequence>